<sequence length="187" mass="20877">MIRTREWLNFAREFVKNPRHTGALCPSSVYLARQMAALVPDGEGKVIELGPGSGPMTRALLKRGIKPDDLILVERTDSFAQLLRQRFPGLNIIHGDACGLSQLLSGIEAPIRAIVSSLPLRSMPSSVVQQISQEINQISQPGTRYIQFTYHLHDNKLPFTGPFSGSECHIVWRNFPPARVDAFDWKS</sequence>
<accession>D0KYA3</accession>
<dbReference type="InterPro" id="IPR029063">
    <property type="entry name" value="SAM-dependent_MTases_sf"/>
</dbReference>
<evidence type="ECO:0000313" key="1">
    <source>
        <dbReference type="EMBL" id="ACX95426.1"/>
    </source>
</evidence>
<dbReference type="eggNOG" id="COG3963">
    <property type="taxonomic scope" value="Bacteria"/>
</dbReference>
<keyword evidence="2" id="KW-1185">Reference proteome</keyword>
<dbReference type="HOGENOM" id="CLU_085338_0_0_6"/>
<dbReference type="OrthoDB" id="9805585at2"/>
<reference evidence="1 2" key="1">
    <citation type="submission" date="2009-10" db="EMBL/GenBank/DDBJ databases">
        <title>Complete sequence of Halothiobacillus neapolitanus c2.</title>
        <authorList>
            <consortium name="US DOE Joint Genome Institute"/>
            <person name="Lucas S."/>
            <person name="Copeland A."/>
            <person name="Lapidus A."/>
            <person name="Glavina del Rio T."/>
            <person name="Tice H."/>
            <person name="Bruce D."/>
            <person name="Goodwin L."/>
            <person name="Pitluck S."/>
            <person name="Davenport K."/>
            <person name="Brettin T."/>
            <person name="Detter J.C."/>
            <person name="Han C."/>
            <person name="Tapia R."/>
            <person name="Larimer F."/>
            <person name="Land M."/>
            <person name="Hauser L."/>
            <person name="Kyrpides N."/>
            <person name="Mikhailova N."/>
            <person name="Kerfeld C."/>
            <person name="Cannon G."/>
            <person name="Heinhort S."/>
        </authorList>
    </citation>
    <scope>NUCLEOTIDE SEQUENCE [LARGE SCALE GENOMIC DNA]</scope>
    <source>
        <strain evidence="2">ATCC 23641 / c2</strain>
    </source>
</reference>
<evidence type="ECO:0000313" key="2">
    <source>
        <dbReference type="Proteomes" id="UP000009102"/>
    </source>
</evidence>
<dbReference type="Proteomes" id="UP000009102">
    <property type="component" value="Chromosome"/>
</dbReference>
<dbReference type="KEGG" id="hna:Hneap_0572"/>
<gene>
    <name evidence="1" type="ordered locus">Hneap_0572</name>
</gene>
<dbReference type="Gene3D" id="3.40.50.150">
    <property type="entry name" value="Vaccinia Virus protein VP39"/>
    <property type="match status" value="1"/>
</dbReference>
<dbReference type="GO" id="GO:0032259">
    <property type="term" value="P:methylation"/>
    <property type="evidence" value="ECO:0007669"/>
    <property type="project" value="UniProtKB-KW"/>
</dbReference>
<dbReference type="RefSeq" id="WP_012823462.1">
    <property type="nucleotide sequence ID" value="NC_013422.1"/>
</dbReference>
<organism evidence="1 2">
    <name type="scientific">Halothiobacillus neapolitanus (strain ATCC 23641 / DSM 15147 / CIP 104769 / NCIMB 8539 / c2)</name>
    <name type="common">Thiobacillus neapolitanus</name>
    <dbReference type="NCBI Taxonomy" id="555778"/>
    <lineage>
        <taxon>Bacteria</taxon>
        <taxon>Pseudomonadati</taxon>
        <taxon>Pseudomonadota</taxon>
        <taxon>Gammaproteobacteria</taxon>
        <taxon>Chromatiales</taxon>
        <taxon>Halothiobacillaceae</taxon>
        <taxon>Halothiobacillus</taxon>
    </lineage>
</organism>
<name>D0KYA3_HALNC</name>
<dbReference type="GO" id="GO:0008168">
    <property type="term" value="F:methyltransferase activity"/>
    <property type="evidence" value="ECO:0007669"/>
    <property type="project" value="UniProtKB-KW"/>
</dbReference>
<protein>
    <submittedName>
        <fullName evidence="1">Phosphatidylethanolamine N-methyltransferase, putative</fullName>
    </submittedName>
</protein>
<dbReference type="STRING" id="555778.Hneap_0572"/>
<proteinExistence type="predicted"/>
<keyword evidence="1" id="KW-0489">Methyltransferase</keyword>
<keyword evidence="1" id="KW-0808">Transferase</keyword>
<dbReference type="EMBL" id="CP001801">
    <property type="protein sequence ID" value="ACX95426.1"/>
    <property type="molecule type" value="Genomic_DNA"/>
</dbReference>
<dbReference type="CDD" id="cd02440">
    <property type="entry name" value="AdoMet_MTases"/>
    <property type="match status" value="1"/>
</dbReference>
<dbReference type="SUPFAM" id="SSF53335">
    <property type="entry name" value="S-adenosyl-L-methionine-dependent methyltransferases"/>
    <property type="match status" value="1"/>
</dbReference>
<dbReference type="AlphaFoldDB" id="D0KYA3"/>